<name>A0A5P2BZB0_STRVZ</name>
<protein>
    <submittedName>
        <fullName evidence="2">Uncharacterized protein</fullName>
    </submittedName>
</protein>
<accession>A0A5P2BZB0</accession>
<evidence type="ECO:0000313" key="2">
    <source>
        <dbReference type="EMBL" id="QES34351.1"/>
    </source>
</evidence>
<sequence length="248" mass="27916">MDAVTVKREWKYEGTELAWLHDRLGRSDDGPGHVVSELVPEGYEAYVRIFHRFRATDVSGRTRRWKAWAKDSGVPFHPEMSHRWLRSDEPDPGPRWMADEGTLDERSRGALARLLAAVSGEQDVYFAYDLGALLWGAHDEPLVRHGSLAHLEDVRASLTDVLGDSGPEFWWPQDRSWVVTTDYDLLSTYVGCSSRTAERILTDDTLEALPVTPHTRVDWDTEPPQGEQPPHIQQTTTKGSTPGGAAPF</sequence>
<proteinExistence type="predicted"/>
<evidence type="ECO:0000313" key="3">
    <source>
        <dbReference type="Proteomes" id="UP000322927"/>
    </source>
</evidence>
<organism evidence="2 3">
    <name type="scientific">Streptomyces venezuelae</name>
    <dbReference type="NCBI Taxonomy" id="54571"/>
    <lineage>
        <taxon>Bacteria</taxon>
        <taxon>Bacillati</taxon>
        <taxon>Actinomycetota</taxon>
        <taxon>Actinomycetes</taxon>
        <taxon>Kitasatosporales</taxon>
        <taxon>Streptomycetaceae</taxon>
        <taxon>Streptomyces</taxon>
    </lineage>
</organism>
<dbReference type="Proteomes" id="UP000322927">
    <property type="component" value="Chromosome"/>
</dbReference>
<evidence type="ECO:0000256" key="1">
    <source>
        <dbReference type="SAM" id="MobiDB-lite"/>
    </source>
</evidence>
<feature type="region of interest" description="Disordered" evidence="1">
    <location>
        <begin position="215"/>
        <end position="248"/>
    </location>
</feature>
<dbReference type="AlphaFoldDB" id="A0A5P2BZB0"/>
<dbReference type="EMBL" id="CP029192">
    <property type="protein sequence ID" value="QES34351.1"/>
    <property type="molecule type" value="Genomic_DNA"/>
</dbReference>
<reference evidence="2 3" key="1">
    <citation type="submission" date="2018-05" db="EMBL/GenBank/DDBJ databases">
        <title>Streptomyces venezuelae.</title>
        <authorList>
            <person name="Kim W."/>
            <person name="Lee N."/>
            <person name="Cho B.-K."/>
        </authorList>
    </citation>
    <scope>NUCLEOTIDE SEQUENCE [LARGE SCALE GENOMIC DNA]</scope>
    <source>
        <strain evidence="2 3">ATCC 14584</strain>
    </source>
</reference>
<gene>
    <name evidence="2" type="ORF">DEJ48_13925</name>
</gene>
<feature type="compositionally biased region" description="Polar residues" evidence="1">
    <location>
        <begin position="231"/>
        <end position="240"/>
    </location>
</feature>